<gene>
    <name evidence="1" type="ORF">O6H91_04G121700</name>
</gene>
<evidence type="ECO:0000313" key="1">
    <source>
        <dbReference type="EMBL" id="KAJ7560280.1"/>
    </source>
</evidence>
<proteinExistence type="predicted"/>
<dbReference type="Proteomes" id="UP001162992">
    <property type="component" value="Chromosome 4"/>
</dbReference>
<keyword evidence="2" id="KW-1185">Reference proteome</keyword>
<protein>
    <submittedName>
        <fullName evidence="1">Uncharacterized protein</fullName>
    </submittedName>
</protein>
<accession>A0ACC2E198</accession>
<name>A0ACC2E198_DIPCM</name>
<dbReference type="EMBL" id="CM055095">
    <property type="protein sequence ID" value="KAJ7560280.1"/>
    <property type="molecule type" value="Genomic_DNA"/>
</dbReference>
<reference evidence="2" key="1">
    <citation type="journal article" date="2024" name="Proc. Natl. Acad. Sci. U.S.A.">
        <title>Extraordinary preservation of gene collinearity over three hundred million years revealed in homosporous lycophytes.</title>
        <authorList>
            <person name="Li C."/>
            <person name="Wickell D."/>
            <person name="Kuo L.Y."/>
            <person name="Chen X."/>
            <person name="Nie B."/>
            <person name="Liao X."/>
            <person name="Peng D."/>
            <person name="Ji J."/>
            <person name="Jenkins J."/>
            <person name="Williams M."/>
            <person name="Shu S."/>
            <person name="Plott C."/>
            <person name="Barry K."/>
            <person name="Rajasekar S."/>
            <person name="Grimwood J."/>
            <person name="Han X."/>
            <person name="Sun S."/>
            <person name="Hou Z."/>
            <person name="He W."/>
            <person name="Dai G."/>
            <person name="Sun C."/>
            <person name="Schmutz J."/>
            <person name="Leebens-Mack J.H."/>
            <person name="Li F.W."/>
            <person name="Wang L."/>
        </authorList>
    </citation>
    <scope>NUCLEOTIDE SEQUENCE [LARGE SCALE GENOMIC DNA]</scope>
    <source>
        <strain evidence="2">cv. PW_Plant_1</strain>
    </source>
</reference>
<sequence>MGSEKSSEEVEVNRVGRDESDARSSSPEDSLRNDNLAVFEGAFAREPANRGVIVFNLPGSRSAFIDDLGEILEKRYNLNIQSVEDPGTPELPLAVRAFNPQTEPRALQIGDVWVQNETFQHTELMSQDVMAEVMHVPSASCSSDSSDISERSQDVTSEMHMSAVEERTPNN</sequence>
<organism evidence="1 2">
    <name type="scientific">Diphasiastrum complanatum</name>
    <name type="common">Issler's clubmoss</name>
    <name type="synonym">Lycopodium complanatum</name>
    <dbReference type="NCBI Taxonomy" id="34168"/>
    <lineage>
        <taxon>Eukaryota</taxon>
        <taxon>Viridiplantae</taxon>
        <taxon>Streptophyta</taxon>
        <taxon>Embryophyta</taxon>
        <taxon>Tracheophyta</taxon>
        <taxon>Lycopodiopsida</taxon>
        <taxon>Lycopodiales</taxon>
        <taxon>Lycopodiaceae</taxon>
        <taxon>Lycopodioideae</taxon>
        <taxon>Diphasiastrum</taxon>
    </lineage>
</organism>
<evidence type="ECO:0000313" key="2">
    <source>
        <dbReference type="Proteomes" id="UP001162992"/>
    </source>
</evidence>
<comment type="caution">
    <text evidence="1">The sequence shown here is derived from an EMBL/GenBank/DDBJ whole genome shotgun (WGS) entry which is preliminary data.</text>
</comment>